<evidence type="ECO:0000256" key="1">
    <source>
        <dbReference type="ARBA" id="ARBA00004948"/>
    </source>
</evidence>
<gene>
    <name evidence="4" type="ORF">TH6_05640</name>
</gene>
<accession>A0A367VIC6</accession>
<dbReference type="InterPro" id="IPR036206">
    <property type="entry name" value="ThiamineP_synth_sf"/>
</dbReference>
<reference evidence="4 5" key="1">
    <citation type="submission" date="2014-07" db="EMBL/GenBank/DDBJ databases">
        <title>Draft genome sequence of Thalassospira profundimaris R8-17.</title>
        <authorList>
            <person name="Lai Q."/>
            <person name="Shao Z."/>
        </authorList>
    </citation>
    <scope>NUCLEOTIDE SEQUENCE [LARGE SCALE GENOMIC DNA]</scope>
    <source>
        <strain evidence="4 5">R8-17</strain>
    </source>
</reference>
<dbReference type="Proteomes" id="UP000253061">
    <property type="component" value="Unassembled WGS sequence"/>
</dbReference>
<proteinExistence type="predicted"/>
<evidence type="ECO:0000259" key="3">
    <source>
        <dbReference type="Pfam" id="PF02581"/>
    </source>
</evidence>
<dbReference type="SUPFAM" id="SSF51391">
    <property type="entry name" value="Thiamin phosphate synthase"/>
    <property type="match status" value="1"/>
</dbReference>
<dbReference type="AlphaFoldDB" id="A0A367VIC6"/>
<dbReference type="RefSeq" id="WP_062957046.1">
    <property type="nucleotide sequence ID" value="NZ_JPWB01000002.1"/>
</dbReference>
<dbReference type="EMBL" id="JPWB01000002">
    <property type="protein sequence ID" value="RCK24192.1"/>
    <property type="molecule type" value="Genomic_DNA"/>
</dbReference>
<protein>
    <recommendedName>
        <fullName evidence="3">Thiamine phosphate synthase/TenI domain-containing protein</fullName>
    </recommendedName>
</protein>
<dbReference type="GO" id="GO:0009228">
    <property type="term" value="P:thiamine biosynthetic process"/>
    <property type="evidence" value="ECO:0007669"/>
    <property type="project" value="UniProtKB-KW"/>
</dbReference>
<dbReference type="PANTHER" id="PTHR20857:SF23">
    <property type="entry name" value="THIAMINE BIOSYNTHETIC BIFUNCTIONAL ENZYME"/>
    <property type="match status" value="1"/>
</dbReference>
<feature type="domain" description="Thiamine phosphate synthase/TenI" evidence="3">
    <location>
        <begin position="49"/>
        <end position="205"/>
    </location>
</feature>
<dbReference type="GO" id="GO:0005737">
    <property type="term" value="C:cytoplasm"/>
    <property type="evidence" value="ECO:0007669"/>
    <property type="project" value="TreeGrafter"/>
</dbReference>
<comment type="pathway">
    <text evidence="1">Cofactor biosynthesis; thiamine diphosphate biosynthesis.</text>
</comment>
<dbReference type="InterPro" id="IPR022998">
    <property type="entry name" value="ThiamineP_synth_TenI"/>
</dbReference>
<dbReference type="PANTHER" id="PTHR20857">
    <property type="entry name" value="THIAMINE-PHOSPHATE PYROPHOSPHORYLASE"/>
    <property type="match status" value="1"/>
</dbReference>
<evidence type="ECO:0000313" key="5">
    <source>
        <dbReference type="Proteomes" id="UP000253061"/>
    </source>
</evidence>
<dbReference type="GO" id="GO:0004789">
    <property type="term" value="F:thiamine-phosphate diphosphorylase activity"/>
    <property type="evidence" value="ECO:0007669"/>
    <property type="project" value="TreeGrafter"/>
</dbReference>
<dbReference type="InterPro" id="IPR013785">
    <property type="entry name" value="Aldolase_TIM"/>
</dbReference>
<dbReference type="CDD" id="cd00564">
    <property type="entry name" value="TMP_TenI"/>
    <property type="match status" value="1"/>
</dbReference>
<evidence type="ECO:0000256" key="2">
    <source>
        <dbReference type="ARBA" id="ARBA00022977"/>
    </source>
</evidence>
<evidence type="ECO:0000313" key="4">
    <source>
        <dbReference type="EMBL" id="RCK24192.1"/>
    </source>
</evidence>
<organism evidence="4 5">
    <name type="scientific">Thalassospira profundimaris</name>
    <dbReference type="NCBI Taxonomy" id="502049"/>
    <lineage>
        <taxon>Bacteria</taxon>
        <taxon>Pseudomonadati</taxon>
        <taxon>Pseudomonadota</taxon>
        <taxon>Alphaproteobacteria</taxon>
        <taxon>Rhodospirillales</taxon>
        <taxon>Thalassospiraceae</taxon>
        <taxon>Thalassospira</taxon>
    </lineage>
</organism>
<sequence length="216" mass="23692">MDKALLKQARRLNLRNGGPNCPIPPIVLMTDDQRLPDPEPAIRALPSDSMVIFRHYDHPQRAKLGTRLRAICRARRILFLVADDVGLALRLDADGLHFPEYRALTDPGIYRQLPARFLRTSACHSLQTIRKLALLPESTRPDGVLISPIFPTRSHPGAAPMSWAEIRQTTRMCQQAGMTPIGLGGITAQTIANLRTSALASVAGIGFSGISHPPSR</sequence>
<keyword evidence="2" id="KW-0784">Thiamine biosynthesis</keyword>
<dbReference type="Gene3D" id="3.20.20.70">
    <property type="entry name" value="Aldolase class I"/>
    <property type="match status" value="1"/>
</dbReference>
<comment type="caution">
    <text evidence="4">The sequence shown here is derived from an EMBL/GenBank/DDBJ whole genome shotgun (WGS) entry which is preliminary data.</text>
</comment>
<name>A0A367VIC6_9PROT</name>
<dbReference type="Pfam" id="PF02581">
    <property type="entry name" value="TMP-TENI"/>
    <property type="match status" value="1"/>
</dbReference>